<evidence type="ECO:0000313" key="3">
    <source>
        <dbReference type="Proteomes" id="UP001314263"/>
    </source>
</evidence>
<dbReference type="Proteomes" id="UP001314263">
    <property type="component" value="Unassembled WGS sequence"/>
</dbReference>
<sequence length="157" mass="17204">MEYLERTVALSVAAAEKGIAEMLEASLASGNLTGALREKCMADIQKARTAAEVAGGRNRPRKRRAKPLGGPEAQRQRVAGARRQPKSSTVYSAVPVEQQSALQCPDVGFQSNTESRPYSHSLRACLLAERRCLVCWGTNHSIWNCPHSSKALRRQTE</sequence>
<gene>
    <name evidence="2" type="ORF">CVIRNUC_002631</name>
</gene>
<protein>
    <submittedName>
        <fullName evidence="2">Uncharacterized protein</fullName>
    </submittedName>
</protein>
<name>A0AAV1HW86_9CHLO</name>
<dbReference type="EMBL" id="CAUYUE010000003">
    <property type="protein sequence ID" value="CAK0758592.1"/>
    <property type="molecule type" value="Genomic_DNA"/>
</dbReference>
<proteinExistence type="predicted"/>
<evidence type="ECO:0000313" key="2">
    <source>
        <dbReference type="EMBL" id="CAK0758592.1"/>
    </source>
</evidence>
<accession>A0AAV1HW86</accession>
<organism evidence="2 3">
    <name type="scientific">Coccomyxa viridis</name>
    <dbReference type="NCBI Taxonomy" id="1274662"/>
    <lineage>
        <taxon>Eukaryota</taxon>
        <taxon>Viridiplantae</taxon>
        <taxon>Chlorophyta</taxon>
        <taxon>core chlorophytes</taxon>
        <taxon>Trebouxiophyceae</taxon>
        <taxon>Trebouxiophyceae incertae sedis</taxon>
        <taxon>Coccomyxaceae</taxon>
        <taxon>Coccomyxa</taxon>
    </lineage>
</organism>
<evidence type="ECO:0000256" key="1">
    <source>
        <dbReference type="SAM" id="MobiDB-lite"/>
    </source>
</evidence>
<keyword evidence="3" id="KW-1185">Reference proteome</keyword>
<dbReference type="AlphaFoldDB" id="A0AAV1HW86"/>
<reference evidence="2 3" key="1">
    <citation type="submission" date="2023-10" db="EMBL/GenBank/DDBJ databases">
        <authorList>
            <person name="Maclean D."/>
            <person name="Macfadyen A."/>
        </authorList>
    </citation>
    <scope>NUCLEOTIDE SEQUENCE [LARGE SCALE GENOMIC DNA]</scope>
</reference>
<comment type="caution">
    <text evidence="2">The sequence shown here is derived from an EMBL/GenBank/DDBJ whole genome shotgun (WGS) entry which is preliminary data.</text>
</comment>
<feature type="region of interest" description="Disordered" evidence="1">
    <location>
        <begin position="51"/>
        <end position="90"/>
    </location>
</feature>